<dbReference type="Proteomes" id="UP000605846">
    <property type="component" value="Unassembled WGS sequence"/>
</dbReference>
<proteinExistence type="predicted"/>
<organism evidence="2 3">
    <name type="scientific">Apophysomyces ossiformis</name>
    <dbReference type="NCBI Taxonomy" id="679940"/>
    <lineage>
        <taxon>Eukaryota</taxon>
        <taxon>Fungi</taxon>
        <taxon>Fungi incertae sedis</taxon>
        <taxon>Mucoromycota</taxon>
        <taxon>Mucoromycotina</taxon>
        <taxon>Mucoromycetes</taxon>
        <taxon>Mucorales</taxon>
        <taxon>Mucorineae</taxon>
        <taxon>Mucoraceae</taxon>
        <taxon>Apophysomyces</taxon>
    </lineage>
</organism>
<keyword evidence="3" id="KW-1185">Reference proteome</keyword>
<reference evidence="2" key="1">
    <citation type="submission" date="2020-01" db="EMBL/GenBank/DDBJ databases">
        <title>Genome Sequencing of Three Apophysomyces-Like Fungal Strains Confirms a Novel Fungal Genus in the Mucoromycota with divergent Burkholderia-like Endosymbiotic Bacteria.</title>
        <authorList>
            <person name="Stajich J.E."/>
            <person name="Macias A.M."/>
            <person name="Carter-House D."/>
            <person name="Lovett B."/>
            <person name="Kasson L.R."/>
            <person name="Berry K."/>
            <person name="Grigoriev I."/>
            <person name="Chang Y."/>
            <person name="Spatafora J."/>
            <person name="Kasson M.T."/>
        </authorList>
    </citation>
    <scope>NUCLEOTIDE SEQUENCE</scope>
    <source>
        <strain evidence="2">NRRL A-21654</strain>
    </source>
</reference>
<gene>
    <name evidence="2" type="ORF">EC973_000871</name>
</gene>
<evidence type="ECO:0000256" key="1">
    <source>
        <dbReference type="SAM" id="MobiDB-lite"/>
    </source>
</evidence>
<accession>A0A8H7BQ54</accession>
<dbReference type="AlphaFoldDB" id="A0A8H7BQ54"/>
<dbReference type="EMBL" id="JABAYA010000115">
    <property type="protein sequence ID" value="KAF7724627.1"/>
    <property type="molecule type" value="Genomic_DNA"/>
</dbReference>
<feature type="region of interest" description="Disordered" evidence="1">
    <location>
        <begin position="53"/>
        <end position="112"/>
    </location>
</feature>
<feature type="compositionally biased region" description="Polar residues" evidence="1">
    <location>
        <begin position="88"/>
        <end position="99"/>
    </location>
</feature>
<protein>
    <submittedName>
        <fullName evidence="2">Uncharacterized protein</fullName>
    </submittedName>
</protein>
<evidence type="ECO:0000313" key="3">
    <source>
        <dbReference type="Proteomes" id="UP000605846"/>
    </source>
</evidence>
<sequence length="140" mass="15869">MFMVINSDLLLQSDPYEKEIDALSSLNRYLGQKSRPASISALSELIDRGQENDIKSTAMGNGKWKKSPANRSWNNEEEPKDAYLLAGSANTQCSSSTQETKTDSPPMRNFYPQDHATYEKTLMRYNNSAERAKLEPRPYP</sequence>
<comment type="caution">
    <text evidence="2">The sequence shown here is derived from an EMBL/GenBank/DDBJ whole genome shotgun (WGS) entry which is preliminary data.</text>
</comment>
<name>A0A8H7BQ54_9FUNG</name>
<evidence type="ECO:0000313" key="2">
    <source>
        <dbReference type="EMBL" id="KAF7724627.1"/>
    </source>
</evidence>